<dbReference type="CDD" id="cd06850">
    <property type="entry name" value="biotinyl_domain"/>
    <property type="match status" value="1"/>
</dbReference>
<dbReference type="InterPro" id="IPR053217">
    <property type="entry name" value="ACC_Biotin_Carrier"/>
</dbReference>
<gene>
    <name evidence="2" type="primary">LOC107822162</name>
</gene>
<proteinExistence type="predicted"/>
<accession>A0A1S4CSA3</accession>
<dbReference type="InterPro" id="IPR011053">
    <property type="entry name" value="Single_hybrid_motif"/>
</dbReference>
<organism evidence="1 2">
    <name type="scientific">Nicotiana tabacum</name>
    <name type="common">Common tobacco</name>
    <dbReference type="NCBI Taxonomy" id="4097"/>
    <lineage>
        <taxon>Eukaryota</taxon>
        <taxon>Viridiplantae</taxon>
        <taxon>Streptophyta</taxon>
        <taxon>Embryophyta</taxon>
        <taxon>Tracheophyta</taxon>
        <taxon>Spermatophyta</taxon>
        <taxon>Magnoliopsida</taxon>
        <taxon>eudicotyledons</taxon>
        <taxon>Gunneridae</taxon>
        <taxon>Pentapetalae</taxon>
        <taxon>asterids</taxon>
        <taxon>lamiids</taxon>
        <taxon>Solanales</taxon>
        <taxon>Solanaceae</taxon>
        <taxon>Nicotianoideae</taxon>
        <taxon>Nicotianeae</taxon>
        <taxon>Nicotiana</taxon>
    </lineage>
</organism>
<dbReference type="SUPFAM" id="SSF51230">
    <property type="entry name" value="Single hybrid motif"/>
    <property type="match status" value="1"/>
</dbReference>
<dbReference type="KEGG" id="nta:107822162"/>
<dbReference type="AlphaFoldDB" id="A0A1S4CSA3"/>
<dbReference type="RefSeq" id="XP_016504152.1">
    <property type="nucleotide sequence ID" value="XM_016648666.1"/>
</dbReference>
<dbReference type="OrthoDB" id="529457at2759"/>
<dbReference type="InterPro" id="IPR000089">
    <property type="entry name" value="Biotin_lipoyl"/>
</dbReference>
<sequence>MASGPLNILLTKMLSSDRLNLAAFMRKTLDSLGSEGSFLVFSSSSIFMISGLVLGSASLSLSTMSLFLRVFSRTVRARLCWEHGSGFAARLLLPVELATFQRLLAIIRETFSFLLSNFFVCIDNEQSFKLYQQLSALLCSSRRVLPLLMAACGFGASGFKLTNLNLGSSKPKLTALHNLRTKKLSQSDGLLLTTKSRKTLFGCWCSTAEVESAAAAVSHSSDDSSRKIISSETASPLIPSSYEVESLLTEICDTTSIAEVDLKLGGFHLYVKRDLTGPSTTSLPAISNPVNIHSSVEVADSNGSASSPSLAITKSSPPSDGIRTIIDKAADEGLVIIQSPRVGYFRRSRTIKGKRAPPSCKEKQQVKEGQVVCFIEQLGGELPVESDVSGEVIKILQKDGDPVGYGDPLISILPSFPGIKKLQ</sequence>
<reference evidence="2" key="2">
    <citation type="submission" date="2025-08" db="UniProtKB">
        <authorList>
            <consortium name="RefSeq"/>
        </authorList>
    </citation>
    <scope>IDENTIFICATION</scope>
</reference>
<dbReference type="Proteomes" id="UP000790787">
    <property type="component" value="Chromosome 8"/>
</dbReference>
<name>A0A1S4CSA3_TOBAC</name>
<evidence type="ECO:0000313" key="2">
    <source>
        <dbReference type="RefSeq" id="XP_016504152.1"/>
    </source>
</evidence>
<evidence type="ECO:0000313" key="1">
    <source>
        <dbReference type="Proteomes" id="UP000790787"/>
    </source>
</evidence>
<dbReference type="PANTHER" id="PTHR47597">
    <property type="entry name" value="IS A MEMBER OF THE PF|00364 BIOTIN-REQUIRING ENZYMES FAMILY-RELATED"/>
    <property type="match status" value="1"/>
</dbReference>
<dbReference type="FunFam" id="2.40.50.100:FF:000059">
    <property type="entry name" value="Biotin/lipoyl attachment domain-containing protein"/>
    <property type="match status" value="1"/>
</dbReference>
<dbReference type="PaxDb" id="4097-A0A1S4CSA3"/>
<dbReference type="STRING" id="4097.A0A1S4CSA3"/>
<protein>
    <submittedName>
        <fullName evidence="2">Biotin carboxyl carrier protein of acetyl-CoA carboxylase 1, chloroplastic</fullName>
    </submittedName>
</protein>
<dbReference type="GeneID" id="107822162"/>
<dbReference type="Gene3D" id="2.40.50.100">
    <property type="match status" value="1"/>
</dbReference>
<keyword evidence="1" id="KW-1185">Reference proteome</keyword>
<dbReference type="Pfam" id="PF00364">
    <property type="entry name" value="Biotin_lipoyl"/>
    <property type="match status" value="1"/>
</dbReference>
<reference evidence="1" key="1">
    <citation type="journal article" date="2014" name="Nat. Commun.">
        <title>The tobacco genome sequence and its comparison with those of tomato and potato.</title>
        <authorList>
            <person name="Sierro N."/>
            <person name="Battey J.N."/>
            <person name="Ouadi S."/>
            <person name="Bakaher N."/>
            <person name="Bovet L."/>
            <person name="Willig A."/>
            <person name="Goepfert S."/>
            <person name="Peitsch M.C."/>
            <person name="Ivanov N.V."/>
        </authorList>
    </citation>
    <scope>NUCLEOTIDE SEQUENCE [LARGE SCALE GENOMIC DNA]</scope>
</reference>
<dbReference type="OMA" id="FVCIDNE"/>
<dbReference type="PANTHER" id="PTHR47597:SF1">
    <property type="entry name" value="IS A MEMBER OF THE PF|00364 BIOTIN-REQUIRING ENZYMES FAMILY-RELATED"/>
    <property type="match status" value="1"/>
</dbReference>
<dbReference type="GO" id="GO:0006633">
    <property type="term" value="P:fatty acid biosynthetic process"/>
    <property type="evidence" value="ECO:0000318"/>
    <property type="project" value="GO_Central"/>
</dbReference>